<feature type="region of interest" description="Disordered" evidence="1">
    <location>
        <begin position="1"/>
        <end position="31"/>
    </location>
</feature>
<reference evidence="2" key="1">
    <citation type="submission" date="2020-02" db="EMBL/GenBank/DDBJ databases">
        <authorList>
            <person name="Meier V. D."/>
        </authorList>
    </citation>
    <scope>NUCLEOTIDE SEQUENCE</scope>
    <source>
        <strain evidence="2">AVDCRST_MAG25</strain>
    </source>
</reference>
<dbReference type="EMBL" id="CADCVI010000098">
    <property type="protein sequence ID" value="CAA9467116.1"/>
    <property type="molecule type" value="Genomic_DNA"/>
</dbReference>
<accession>A0A6J4R8E1</accession>
<proteinExistence type="predicted"/>
<evidence type="ECO:0000256" key="1">
    <source>
        <dbReference type="SAM" id="MobiDB-lite"/>
    </source>
</evidence>
<name>A0A6J4R8E1_9ACTN</name>
<dbReference type="AlphaFoldDB" id="A0A6J4R8E1"/>
<evidence type="ECO:0000313" key="2">
    <source>
        <dbReference type="EMBL" id="CAA9467116.1"/>
    </source>
</evidence>
<organism evidence="2">
    <name type="scientific">uncultured Rubrobacteraceae bacterium</name>
    <dbReference type="NCBI Taxonomy" id="349277"/>
    <lineage>
        <taxon>Bacteria</taxon>
        <taxon>Bacillati</taxon>
        <taxon>Actinomycetota</taxon>
        <taxon>Rubrobacteria</taxon>
        <taxon>Rubrobacterales</taxon>
        <taxon>Rubrobacteraceae</taxon>
        <taxon>environmental samples</taxon>
    </lineage>
</organism>
<protein>
    <submittedName>
        <fullName evidence="2">Uncharacterized protein</fullName>
    </submittedName>
</protein>
<feature type="compositionally biased region" description="Basic and acidic residues" evidence="1">
    <location>
        <begin position="1"/>
        <end position="23"/>
    </location>
</feature>
<gene>
    <name evidence="2" type="ORF">AVDCRST_MAG25-1663</name>
</gene>
<sequence>MYTQHPRSERDVSRDRLLKRMADAGEGGNPKEVTRALADAKNWLSENHVGDNSVRKAQFRLLRSFPPVR</sequence>